<evidence type="ECO:0000256" key="1">
    <source>
        <dbReference type="SAM" id="SignalP"/>
    </source>
</evidence>
<protein>
    <submittedName>
        <fullName evidence="3">GTPase EngB</fullName>
    </submittedName>
</protein>
<dbReference type="Proteomes" id="UP000183071">
    <property type="component" value="Unassembled WGS sequence"/>
</dbReference>
<dbReference type="AlphaFoldDB" id="A0A0N0CFQ5"/>
<dbReference type="RefSeq" id="WP_053974295.1">
    <property type="nucleotide sequence ID" value="NZ_FNUE01000001.1"/>
</dbReference>
<dbReference type="Proteomes" id="UP000037716">
    <property type="component" value="Unassembled WGS sequence"/>
</dbReference>
<dbReference type="SUPFAM" id="SSF54001">
    <property type="entry name" value="Cysteine proteinases"/>
    <property type="match status" value="1"/>
</dbReference>
<sequence>MFAKPPKIICFFLLWSFFSFSQNEIYVAYAIPKELKENANAVVRNSTTEITISSINELVYSKKYIVTVLNKLGNSDARISESYDDDTKITNLKAVIYDAFGIEIKKYKERDFTDVSAVDGGSLYSDAKVKYVNHTPVSYPYTLVFETEYKTSTTAFIPWWVPVNGYYLSVQNSSFTINNPLKIPWRLKESNFKGYKIEKNESESQINFSLKNQKAINYERNSISSLNILPIAKVALNNFHLKGVYGEATNWEQFGKWMYTSLISGRDLLDEATKTKIIELTKVAKTPIEKAKIVYQFMQDKTRYISVQVGIGGWEPIAANKVDEVGYGDCKGLTNYTKALLDVVGVTSYFTLVYANEKRDIDKNFSSLQGNHAILNIPNNGKDIWLECTNQTIPFGFLGDFTNDRNVLVITPEGGIIKRTSIYKNNENLQVTEGVITLEENGSVKAKIERVSKGLQYDDKSYYDNLTENELKKQYTTRVWSYNNNLKIENVQVENNKDEVEFLEKLSIDINEFASINNDDYIFRVNIFNRESFVPKRYRERKMPLQINRGYKDVDSLTFKLPANYTLNYVPDFKEINSKFGTYKINFKIIDDATFTYHKEIEIKEGVYSKEDYKAYRAFRKKIAKTENLRIVLTKK</sequence>
<keyword evidence="6" id="KW-1185">Reference proteome</keyword>
<reference evidence="4 6" key="2">
    <citation type="submission" date="2016-10" db="EMBL/GenBank/DDBJ databases">
        <authorList>
            <person name="Varghese N."/>
            <person name="Submissions S."/>
        </authorList>
    </citation>
    <scope>NUCLEOTIDE SEQUENCE [LARGE SCALE GENOMIC DNA]</scope>
    <source>
        <strain evidence="4 6">DSW-5</strain>
    </source>
</reference>
<feature type="signal peptide" evidence="1">
    <location>
        <begin position="1"/>
        <end position="21"/>
    </location>
</feature>
<evidence type="ECO:0000313" key="3">
    <source>
        <dbReference type="EMBL" id="KOY52164.1"/>
    </source>
</evidence>
<dbReference type="Gene3D" id="3.10.620.30">
    <property type="match status" value="1"/>
</dbReference>
<evidence type="ECO:0000313" key="5">
    <source>
        <dbReference type="Proteomes" id="UP000037716"/>
    </source>
</evidence>
<evidence type="ECO:0000259" key="2">
    <source>
        <dbReference type="Pfam" id="PF12969"/>
    </source>
</evidence>
<proteinExistence type="predicted"/>
<dbReference type="PATRIC" id="fig|1300348.6.peg.1723"/>
<dbReference type="STRING" id="1300348.I602_1724"/>
<dbReference type="OrthoDB" id="8595007at2"/>
<evidence type="ECO:0000313" key="4">
    <source>
        <dbReference type="EMBL" id="SED94146.1"/>
    </source>
</evidence>
<dbReference type="Gene3D" id="2.60.120.1130">
    <property type="match status" value="1"/>
</dbReference>
<reference evidence="3 5" key="1">
    <citation type="submission" date="2015-07" db="EMBL/GenBank/DDBJ databases">
        <title>Genome of Polaribacter dokdonenesis DSW-5, isolated from seawater off Dokdo in Korea.</title>
        <authorList>
            <person name="Yoon K."/>
            <person name="Song J.Y."/>
            <person name="Kim J.F."/>
        </authorList>
    </citation>
    <scope>NUCLEOTIDE SEQUENCE [LARGE SCALE GENOMIC DNA]</scope>
    <source>
        <strain evidence="3 5">DSW-5</strain>
    </source>
</reference>
<name>A0A0N0CFQ5_9FLAO</name>
<dbReference type="InterPro" id="IPR038765">
    <property type="entry name" value="Papain-like_cys_pep_sf"/>
</dbReference>
<organism evidence="3 5">
    <name type="scientific">Polaribacter dokdonensis DSW-5</name>
    <dbReference type="NCBI Taxonomy" id="1300348"/>
    <lineage>
        <taxon>Bacteria</taxon>
        <taxon>Pseudomonadati</taxon>
        <taxon>Bacteroidota</taxon>
        <taxon>Flavobacteriia</taxon>
        <taxon>Flavobacteriales</taxon>
        <taxon>Flavobacteriaceae</taxon>
    </lineage>
</organism>
<dbReference type="Pfam" id="PF12969">
    <property type="entry name" value="DUF3857"/>
    <property type="match status" value="1"/>
</dbReference>
<feature type="chain" id="PRO_5005845692" evidence="1">
    <location>
        <begin position="22"/>
        <end position="636"/>
    </location>
</feature>
<evidence type="ECO:0000313" key="6">
    <source>
        <dbReference type="Proteomes" id="UP000183071"/>
    </source>
</evidence>
<gene>
    <name evidence="3" type="ORF">I602_1724</name>
    <name evidence="4" type="ORF">SAMN05444353_0040</name>
</gene>
<dbReference type="Gene3D" id="2.60.40.3140">
    <property type="match status" value="1"/>
</dbReference>
<dbReference type="EMBL" id="FNUE01000001">
    <property type="protein sequence ID" value="SED94146.1"/>
    <property type="molecule type" value="Genomic_DNA"/>
</dbReference>
<dbReference type="EMBL" id="LGBR01000001">
    <property type="protein sequence ID" value="KOY52164.1"/>
    <property type="molecule type" value="Genomic_DNA"/>
</dbReference>
<dbReference type="InterPro" id="IPR024618">
    <property type="entry name" value="DUF3857"/>
</dbReference>
<keyword evidence="1" id="KW-0732">Signal</keyword>
<feature type="domain" description="DUF3857" evidence="2">
    <location>
        <begin position="60"/>
        <end position="216"/>
    </location>
</feature>
<accession>A0A0N0CFQ5</accession>
<comment type="caution">
    <text evidence="3">The sequence shown here is derived from an EMBL/GenBank/DDBJ whole genome shotgun (WGS) entry which is preliminary data.</text>
</comment>